<evidence type="ECO:0000256" key="1">
    <source>
        <dbReference type="ARBA" id="ARBA00001946"/>
    </source>
</evidence>
<dbReference type="PANTHER" id="PTHR46470">
    <property type="entry name" value="N-ACYLNEURAMINATE-9-PHOSPHATASE"/>
    <property type="match status" value="1"/>
</dbReference>
<dbReference type="RefSeq" id="WP_106660656.1">
    <property type="nucleotide sequence ID" value="NZ_PJEO01000052.1"/>
</dbReference>
<evidence type="ECO:0000256" key="2">
    <source>
        <dbReference type="ARBA" id="ARBA00022723"/>
    </source>
</evidence>
<dbReference type="NCBIfam" id="TIGR01549">
    <property type="entry name" value="HAD-SF-IA-v1"/>
    <property type="match status" value="1"/>
</dbReference>
<accession>A0A2N3HGI9</accession>
<dbReference type="InterPro" id="IPR041492">
    <property type="entry name" value="HAD_2"/>
</dbReference>
<organism evidence="5 6">
    <name type="scientific">Confluentibacter flavum</name>
    <dbReference type="NCBI Taxonomy" id="1909700"/>
    <lineage>
        <taxon>Bacteria</taxon>
        <taxon>Pseudomonadati</taxon>
        <taxon>Bacteroidota</taxon>
        <taxon>Flavobacteriia</taxon>
        <taxon>Flavobacteriales</taxon>
        <taxon>Flavobacteriaceae</taxon>
        <taxon>Confluentibacter</taxon>
    </lineage>
</organism>
<dbReference type="Gene3D" id="3.40.50.1000">
    <property type="entry name" value="HAD superfamily/HAD-like"/>
    <property type="match status" value="1"/>
</dbReference>
<dbReference type="SUPFAM" id="SSF56784">
    <property type="entry name" value="HAD-like"/>
    <property type="match status" value="1"/>
</dbReference>
<dbReference type="PANTHER" id="PTHR46470:SF2">
    <property type="entry name" value="GLYCERALDEHYDE 3-PHOSPHATE PHOSPHATASE"/>
    <property type="match status" value="1"/>
</dbReference>
<proteinExistence type="predicted"/>
<dbReference type="Gene3D" id="1.10.150.520">
    <property type="match status" value="1"/>
</dbReference>
<evidence type="ECO:0000256" key="3">
    <source>
        <dbReference type="ARBA" id="ARBA00022801"/>
    </source>
</evidence>
<dbReference type="SFLD" id="SFLDG01129">
    <property type="entry name" value="C1.5:_HAD__Beta-PGM__Phosphata"/>
    <property type="match status" value="1"/>
</dbReference>
<sequence length="222" mass="25784">MKSKVVLVFDLDDTLYKEIDFLKSAFKDIASYLSNINKIPSNIILSEMNQYHESGLNVFDSILQKYKISLVSTKDLIHMYRNHKPQICLSRDRMELLIKLKKNVFKVGLITDGRSVQQRNKIDALGLSSYFDDIIISEEFGSEKPNINNFKFFVDKYGTSMRYVYVGDNTKKDFIGPNHLEWCTICLMDDGENIHKQSFDLDITNKPNYVINDLNEIETILN</sequence>
<dbReference type="GO" id="GO:0016791">
    <property type="term" value="F:phosphatase activity"/>
    <property type="evidence" value="ECO:0007669"/>
    <property type="project" value="TreeGrafter"/>
</dbReference>
<name>A0A2N3HGI9_9FLAO</name>
<keyword evidence="4" id="KW-0460">Magnesium</keyword>
<reference evidence="5 6" key="1">
    <citation type="submission" date="2017-12" db="EMBL/GenBank/DDBJ databases">
        <title>Confluentibacter flavum sp. nov., isolated from the saline lake.</title>
        <authorList>
            <person name="Yu L."/>
        </authorList>
    </citation>
    <scope>NUCLEOTIDE SEQUENCE [LARGE SCALE GENOMIC DNA]</scope>
    <source>
        <strain evidence="5 6">3B</strain>
    </source>
</reference>
<evidence type="ECO:0000313" key="5">
    <source>
        <dbReference type="EMBL" id="PKQ44075.1"/>
    </source>
</evidence>
<comment type="cofactor">
    <cofactor evidence="1">
        <name>Mg(2+)</name>
        <dbReference type="ChEBI" id="CHEBI:18420"/>
    </cofactor>
</comment>
<dbReference type="AlphaFoldDB" id="A0A2N3HGI9"/>
<dbReference type="InterPro" id="IPR023214">
    <property type="entry name" value="HAD_sf"/>
</dbReference>
<dbReference type="Proteomes" id="UP000233435">
    <property type="component" value="Unassembled WGS sequence"/>
</dbReference>
<keyword evidence="3 5" id="KW-0378">Hydrolase</keyword>
<dbReference type="GO" id="GO:0044281">
    <property type="term" value="P:small molecule metabolic process"/>
    <property type="evidence" value="ECO:0007669"/>
    <property type="project" value="UniProtKB-ARBA"/>
</dbReference>
<evidence type="ECO:0000256" key="4">
    <source>
        <dbReference type="ARBA" id="ARBA00022842"/>
    </source>
</evidence>
<evidence type="ECO:0000313" key="6">
    <source>
        <dbReference type="Proteomes" id="UP000233435"/>
    </source>
</evidence>
<dbReference type="InterPro" id="IPR051400">
    <property type="entry name" value="HAD-like_hydrolase"/>
</dbReference>
<dbReference type="EMBL" id="PJEO01000052">
    <property type="protein sequence ID" value="PKQ44075.1"/>
    <property type="molecule type" value="Genomic_DNA"/>
</dbReference>
<comment type="caution">
    <text evidence="5">The sequence shown here is derived from an EMBL/GenBank/DDBJ whole genome shotgun (WGS) entry which is preliminary data.</text>
</comment>
<dbReference type="SFLD" id="SFLDS00003">
    <property type="entry name" value="Haloacid_Dehalogenase"/>
    <property type="match status" value="1"/>
</dbReference>
<dbReference type="InterPro" id="IPR006439">
    <property type="entry name" value="HAD-SF_hydro_IA"/>
</dbReference>
<protein>
    <submittedName>
        <fullName evidence="5">HAD family hydrolase</fullName>
    </submittedName>
</protein>
<keyword evidence="6" id="KW-1185">Reference proteome</keyword>
<dbReference type="GO" id="GO:0046872">
    <property type="term" value="F:metal ion binding"/>
    <property type="evidence" value="ECO:0007669"/>
    <property type="project" value="UniProtKB-KW"/>
</dbReference>
<dbReference type="Pfam" id="PF13419">
    <property type="entry name" value="HAD_2"/>
    <property type="match status" value="1"/>
</dbReference>
<keyword evidence="2" id="KW-0479">Metal-binding</keyword>
<gene>
    <name evidence="5" type="ORF">CSW08_14840</name>
</gene>
<dbReference type="InterPro" id="IPR036412">
    <property type="entry name" value="HAD-like_sf"/>
</dbReference>